<protein>
    <recommendedName>
        <fullName evidence="1">SnoaL-like domain-containing protein</fullName>
    </recommendedName>
</protein>
<feature type="domain" description="SnoaL-like" evidence="1">
    <location>
        <begin position="7"/>
        <end position="117"/>
    </location>
</feature>
<evidence type="ECO:0000313" key="2">
    <source>
        <dbReference type="EMBL" id="GIM76425.1"/>
    </source>
</evidence>
<dbReference type="PANTHER" id="PTHR41252:SF1">
    <property type="entry name" value="BLR2505 PROTEIN"/>
    <property type="match status" value="1"/>
</dbReference>
<sequence>MTTRSVVEQFLGMLDSGADPDDIAKVFADDIDWDVPGSASLPWTGRRFKRAEVAEYLRTLAMNIVPEENVDQIEAILYDGDHAVLLGRFGRVARTTGRRYEMAVAMYFEVSDERITKFRLYEDSHQVANAYAE</sequence>
<dbReference type="InterPro" id="IPR037401">
    <property type="entry name" value="SnoaL-like"/>
</dbReference>
<reference evidence="2" key="1">
    <citation type="submission" date="2021-03" db="EMBL/GenBank/DDBJ databases">
        <title>Whole genome shotgun sequence of Actinoplanes auranticolor NBRC 12245.</title>
        <authorList>
            <person name="Komaki H."/>
            <person name="Tamura T."/>
        </authorList>
    </citation>
    <scope>NUCLEOTIDE SEQUENCE</scope>
    <source>
        <strain evidence="2">NBRC 12245</strain>
    </source>
</reference>
<evidence type="ECO:0000313" key="3">
    <source>
        <dbReference type="Proteomes" id="UP000681340"/>
    </source>
</evidence>
<comment type="caution">
    <text evidence="2">The sequence shown here is derived from an EMBL/GenBank/DDBJ whole genome shotgun (WGS) entry which is preliminary data.</text>
</comment>
<name>A0A919SP60_9ACTN</name>
<proteinExistence type="predicted"/>
<dbReference type="PANTHER" id="PTHR41252">
    <property type="entry name" value="BLR2505 PROTEIN"/>
    <property type="match status" value="1"/>
</dbReference>
<accession>A0A919SP60</accession>
<dbReference type="Gene3D" id="3.10.450.50">
    <property type="match status" value="1"/>
</dbReference>
<keyword evidence="3" id="KW-1185">Reference proteome</keyword>
<dbReference type="InterPro" id="IPR032710">
    <property type="entry name" value="NTF2-like_dom_sf"/>
</dbReference>
<dbReference type="SUPFAM" id="SSF54427">
    <property type="entry name" value="NTF2-like"/>
    <property type="match status" value="1"/>
</dbReference>
<evidence type="ECO:0000259" key="1">
    <source>
        <dbReference type="Pfam" id="PF12680"/>
    </source>
</evidence>
<dbReference type="Proteomes" id="UP000681340">
    <property type="component" value="Unassembled WGS sequence"/>
</dbReference>
<organism evidence="2 3">
    <name type="scientific">Actinoplanes auranticolor</name>
    <dbReference type="NCBI Taxonomy" id="47988"/>
    <lineage>
        <taxon>Bacteria</taxon>
        <taxon>Bacillati</taxon>
        <taxon>Actinomycetota</taxon>
        <taxon>Actinomycetes</taxon>
        <taxon>Micromonosporales</taxon>
        <taxon>Micromonosporaceae</taxon>
        <taxon>Actinoplanes</taxon>
    </lineage>
</organism>
<dbReference type="AlphaFoldDB" id="A0A919SP60"/>
<gene>
    <name evidence="2" type="ORF">Aau02nite_70800</name>
</gene>
<dbReference type="Pfam" id="PF12680">
    <property type="entry name" value="SnoaL_2"/>
    <property type="match status" value="1"/>
</dbReference>
<dbReference type="EMBL" id="BOQL01000062">
    <property type="protein sequence ID" value="GIM76425.1"/>
    <property type="molecule type" value="Genomic_DNA"/>
</dbReference>